<dbReference type="GO" id="GO:0016020">
    <property type="term" value="C:membrane"/>
    <property type="evidence" value="ECO:0007669"/>
    <property type="project" value="UniProtKB-SubCell"/>
</dbReference>
<evidence type="ECO:0000313" key="7">
    <source>
        <dbReference type="EMBL" id="CAD7083852.1"/>
    </source>
</evidence>
<feature type="transmembrane region" description="Helical" evidence="5">
    <location>
        <begin position="204"/>
        <end position="223"/>
    </location>
</feature>
<evidence type="ECO:0000256" key="2">
    <source>
        <dbReference type="ARBA" id="ARBA00022692"/>
    </source>
</evidence>
<feature type="transmembrane region" description="Helical" evidence="5">
    <location>
        <begin position="12"/>
        <end position="34"/>
    </location>
</feature>
<gene>
    <name evidence="7" type="ORF">HERILL_LOCUS6781</name>
</gene>
<name>A0A7R8UMZ2_HERIL</name>
<dbReference type="InterPro" id="IPR004853">
    <property type="entry name" value="Sugar_P_trans_dom"/>
</dbReference>
<dbReference type="InterPro" id="IPR050186">
    <property type="entry name" value="TPT_transporter"/>
</dbReference>
<dbReference type="InParanoid" id="A0A7R8UMZ2"/>
<dbReference type="OMA" id="WWTSNIV"/>
<evidence type="ECO:0000259" key="6">
    <source>
        <dbReference type="Pfam" id="PF03151"/>
    </source>
</evidence>
<feature type="transmembrane region" description="Helical" evidence="5">
    <location>
        <begin position="118"/>
        <end position="138"/>
    </location>
</feature>
<feature type="transmembrane region" description="Helical" evidence="5">
    <location>
        <begin position="89"/>
        <end position="106"/>
    </location>
</feature>
<dbReference type="FunCoup" id="A0A7R8UMZ2">
    <property type="interactions" value="383"/>
</dbReference>
<evidence type="ECO:0000313" key="8">
    <source>
        <dbReference type="Proteomes" id="UP000594454"/>
    </source>
</evidence>
<feature type="domain" description="Sugar phosphate transporter" evidence="6">
    <location>
        <begin position="16"/>
        <end position="314"/>
    </location>
</feature>
<dbReference type="Pfam" id="PF03151">
    <property type="entry name" value="TPT"/>
    <property type="match status" value="1"/>
</dbReference>
<evidence type="ECO:0000256" key="4">
    <source>
        <dbReference type="ARBA" id="ARBA00023136"/>
    </source>
</evidence>
<accession>A0A7R8UMZ2</accession>
<dbReference type="OrthoDB" id="5547497at2759"/>
<reference evidence="7 8" key="1">
    <citation type="submission" date="2020-11" db="EMBL/GenBank/DDBJ databases">
        <authorList>
            <person name="Wallbank WR R."/>
            <person name="Pardo Diaz C."/>
            <person name="Kozak K."/>
            <person name="Martin S."/>
            <person name="Jiggins C."/>
            <person name="Moest M."/>
            <person name="Warren A I."/>
            <person name="Generalovic N T."/>
            <person name="Byers J.R.P. K."/>
            <person name="Montejo-Kovacevich G."/>
            <person name="Yen C E."/>
        </authorList>
    </citation>
    <scope>NUCLEOTIDE SEQUENCE [LARGE SCALE GENOMIC DNA]</scope>
</reference>
<comment type="subcellular location">
    <subcellularLocation>
        <location evidence="1">Membrane</location>
        <topology evidence="1">Multi-pass membrane protein</topology>
    </subcellularLocation>
</comment>
<keyword evidence="4 5" id="KW-0472">Membrane</keyword>
<feature type="transmembrane region" description="Helical" evidence="5">
    <location>
        <begin position="145"/>
        <end position="161"/>
    </location>
</feature>
<keyword evidence="8" id="KW-1185">Reference proteome</keyword>
<evidence type="ECO:0000256" key="5">
    <source>
        <dbReference type="SAM" id="Phobius"/>
    </source>
</evidence>
<dbReference type="PANTHER" id="PTHR11132">
    <property type="entry name" value="SOLUTE CARRIER FAMILY 35"/>
    <property type="match status" value="1"/>
</dbReference>
<keyword evidence="3 5" id="KW-1133">Transmembrane helix</keyword>
<feature type="transmembrane region" description="Helical" evidence="5">
    <location>
        <begin position="243"/>
        <end position="263"/>
    </location>
</feature>
<evidence type="ECO:0000256" key="3">
    <source>
        <dbReference type="ARBA" id="ARBA00022989"/>
    </source>
</evidence>
<dbReference type="Proteomes" id="UP000594454">
    <property type="component" value="Chromosome 3"/>
</dbReference>
<feature type="transmembrane region" description="Helical" evidence="5">
    <location>
        <begin position="46"/>
        <end position="68"/>
    </location>
</feature>
<dbReference type="AlphaFoldDB" id="A0A7R8UMZ2"/>
<organism evidence="7 8">
    <name type="scientific">Hermetia illucens</name>
    <name type="common">Black soldier fly</name>
    <dbReference type="NCBI Taxonomy" id="343691"/>
    <lineage>
        <taxon>Eukaryota</taxon>
        <taxon>Metazoa</taxon>
        <taxon>Ecdysozoa</taxon>
        <taxon>Arthropoda</taxon>
        <taxon>Hexapoda</taxon>
        <taxon>Insecta</taxon>
        <taxon>Pterygota</taxon>
        <taxon>Neoptera</taxon>
        <taxon>Endopterygota</taxon>
        <taxon>Diptera</taxon>
        <taxon>Brachycera</taxon>
        <taxon>Stratiomyomorpha</taxon>
        <taxon>Stratiomyidae</taxon>
        <taxon>Hermetiinae</taxon>
        <taxon>Hermetia</taxon>
    </lineage>
</organism>
<evidence type="ECO:0000256" key="1">
    <source>
        <dbReference type="ARBA" id="ARBA00004141"/>
    </source>
</evidence>
<feature type="transmembrane region" description="Helical" evidence="5">
    <location>
        <begin position="173"/>
        <end position="192"/>
    </location>
</feature>
<proteinExistence type="predicted"/>
<protein>
    <recommendedName>
        <fullName evidence="6">Sugar phosphate transporter domain-containing protein</fullName>
    </recommendedName>
</protein>
<keyword evidence="2 5" id="KW-0812">Transmembrane</keyword>
<sequence>MYRPLTEPSLAFKYFQIFLVVGAYWCVSILTVFVNKALLSGTDVNLDAPLFVTWFQCLVSTAICYSMSRVAKLFPNLVSFPQGNPLDRNTIRNVIPLSILFTAMISTNNLCLKYVGVAFYYVGRSLTTVFNVILTFVLLRQKTSFQCILCCAAIVFGFWLGVDQESLTDSFSWKGTIFGVLGSLSLSMYSIYTKKILPFVNQEVWLLSYYNNFYSSILFIPLIVINGEVPVIFDYPNLDESWFWFAMVVGGVCGFSIGFVTALQIKVTSPLTHNISGTAKACAQTVMATQWFHETKSFLWWLSNFIVLAGSAAYTRIKQLEMKAQHESQARSTKI</sequence>
<dbReference type="EMBL" id="LR899011">
    <property type="protein sequence ID" value="CAD7083852.1"/>
    <property type="molecule type" value="Genomic_DNA"/>
</dbReference>